<dbReference type="EMBL" id="AMFJ01000544">
    <property type="protein sequence ID" value="EKE27142.1"/>
    <property type="molecule type" value="Genomic_DNA"/>
</dbReference>
<comment type="caution">
    <text evidence="2">The sequence shown here is derived from an EMBL/GenBank/DDBJ whole genome shotgun (WGS) entry which is preliminary data.</text>
</comment>
<name>K2FZ27_9BACT</name>
<feature type="compositionally biased region" description="Polar residues" evidence="1">
    <location>
        <begin position="1"/>
        <end position="16"/>
    </location>
</feature>
<proteinExistence type="predicted"/>
<gene>
    <name evidence="2" type="ORF">ACD_4C00028G0004</name>
</gene>
<protein>
    <submittedName>
        <fullName evidence="2">Uncharacterized protein</fullName>
    </submittedName>
</protein>
<dbReference type="AlphaFoldDB" id="K2FZ27"/>
<sequence>MERVQLSSEARIMQSQEKNDNERVTKTVSDVKANVEKRLSPTNSIYLSIRV</sequence>
<reference evidence="2" key="1">
    <citation type="journal article" date="2012" name="Science">
        <title>Fermentation, hydrogen, and sulfur metabolism in multiple uncultivated bacterial phyla.</title>
        <authorList>
            <person name="Wrighton K.C."/>
            <person name="Thomas B.C."/>
            <person name="Sharon I."/>
            <person name="Miller C.S."/>
            <person name="Castelle C.J."/>
            <person name="VerBerkmoes N.C."/>
            <person name="Wilkins M.J."/>
            <person name="Hettich R.L."/>
            <person name="Lipton M.S."/>
            <person name="Williams K.H."/>
            <person name="Long P.E."/>
            <person name="Banfield J.F."/>
        </authorList>
    </citation>
    <scope>NUCLEOTIDE SEQUENCE [LARGE SCALE GENOMIC DNA]</scope>
</reference>
<evidence type="ECO:0000313" key="2">
    <source>
        <dbReference type="EMBL" id="EKE27142.1"/>
    </source>
</evidence>
<feature type="region of interest" description="Disordered" evidence="1">
    <location>
        <begin position="1"/>
        <end position="27"/>
    </location>
</feature>
<evidence type="ECO:0000256" key="1">
    <source>
        <dbReference type="SAM" id="MobiDB-lite"/>
    </source>
</evidence>
<accession>K2FZ27</accession>
<organism evidence="2">
    <name type="scientific">uncultured bacterium</name>
    <name type="common">gcode 4</name>
    <dbReference type="NCBI Taxonomy" id="1234023"/>
    <lineage>
        <taxon>Bacteria</taxon>
        <taxon>environmental samples</taxon>
    </lineage>
</organism>